<dbReference type="OrthoDB" id="9910777at2"/>
<feature type="transmembrane region" description="Helical" evidence="1">
    <location>
        <begin position="357"/>
        <end position="375"/>
    </location>
</feature>
<name>A0A0W0SMS0_9GAMM</name>
<gene>
    <name evidence="2" type="ORF">Ldro_2842</name>
</gene>
<feature type="transmembrane region" description="Helical" evidence="1">
    <location>
        <begin position="290"/>
        <end position="307"/>
    </location>
</feature>
<feature type="transmembrane region" description="Helical" evidence="1">
    <location>
        <begin position="219"/>
        <end position="239"/>
    </location>
</feature>
<protein>
    <recommendedName>
        <fullName evidence="4">Transmembrane protein</fullName>
    </recommendedName>
</protein>
<dbReference type="AlphaFoldDB" id="A0A0W0SMS0"/>
<accession>A0A0W0SMS0</accession>
<keyword evidence="1" id="KW-1133">Transmembrane helix</keyword>
<evidence type="ECO:0008006" key="4">
    <source>
        <dbReference type="Google" id="ProtNLM"/>
    </source>
</evidence>
<sequence length="596" mass="69124">MDNSYVSSIRKNHDVTLTISLLILFFLISSIPLFQFGFSGDDLYNSQIKGMLITQNKTLFAFTKGIIIEWINTGRFYPISFITTYPLFYLIGDNVILYNLIHWIATLVSLGFVCLFLFKLSNKKEYSLLFCSLVPFCWFLSPNSPWVAQAFLLPLVISFIMLTLINYINFIQQYKIKYLFYMLLFFSLSLLTYEVAVIVPVLILALHCWAKEYDNKSKLIGTTTILLLTLTYGVIIFYLRQSYGVHYEGTSLGSIHHFIPTFFNQFMGEFPLVNLYLFHEGLFYFPFSKSTYFIALLLLFYSTALIYRQLNKVSTIPHSRYVFLISLLLQITPAVMIGLSKRYQLELRLGMSHIPVILQQIGLCMMLALIFNNIISFLSNYFKKKLTYLKLFFAILMSSMISISFVANQLSTNWYNQLTRYSRDIFEKSLKNGLFNNLPPDAMIITHFAGAEFCWNSTQLRAQLINRGDLLVFDLNGKAPFTDKLYETDFAEKFSTLPPNNFYYLDYEHLIESPKSGYALLAHINNYSGKQPQLTFELENIKIFYSSESKKDLKNLLNKISKRYQLTDFENQDTNLSGFIKVPIKIAFSTQALSNR</sequence>
<feature type="transmembrane region" description="Helical" evidence="1">
    <location>
        <begin position="125"/>
        <end position="141"/>
    </location>
</feature>
<keyword evidence="1" id="KW-0812">Transmembrane</keyword>
<feature type="transmembrane region" description="Helical" evidence="1">
    <location>
        <begin position="259"/>
        <end position="278"/>
    </location>
</feature>
<evidence type="ECO:0000256" key="1">
    <source>
        <dbReference type="SAM" id="Phobius"/>
    </source>
</evidence>
<organism evidence="2 3">
    <name type="scientific">Legionella drozanskii LLAP-1</name>
    <dbReference type="NCBI Taxonomy" id="1212489"/>
    <lineage>
        <taxon>Bacteria</taxon>
        <taxon>Pseudomonadati</taxon>
        <taxon>Pseudomonadota</taxon>
        <taxon>Gammaproteobacteria</taxon>
        <taxon>Legionellales</taxon>
        <taxon>Legionellaceae</taxon>
        <taxon>Legionella</taxon>
    </lineage>
</organism>
<keyword evidence="1" id="KW-0472">Membrane</keyword>
<feature type="transmembrane region" description="Helical" evidence="1">
    <location>
        <begin position="15"/>
        <end position="34"/>
    </location>
</feature>
<proteinExistence type="predicted"/>
<evidence type="ECO:0000313" key="2">
    <source>
        <dbReference type="EMBL" id="KTC84678.1"/>
    </source>
</evidence>
<dbReference type="PATRIC" id="fig|1212489.4.peg.2995"/>
<feature type="transmembrane region" description="Helical" evidence="1">
    <location>
        <begin position="387"/>
        <end position="407"/>
    </location>
</feature>
<keyword evidence="3" id="KW-1185">Reference proteome</keyword>
<dbReference type="Proteomes" id="UP000054736">
    <property type="component" value="Unassembled WGS sequence"/>
</dbReference>
<comment type="caution">
    <text evidence="2">The sequence shown here is derived from an EMBL/GenBank/DDBJ whole genome shotgun (WGS) entry which is preliminary data.</text>
</comment>
<dbReference type="STRING" id="1212489.Ldro_2842"/>
<feature type="transmembrane region" description="Helical" evidence="1">
    <location>
        <begin position="96"/>
        <end position="118"/>
    </location>
</feature>
<dbReference type="RefSeq" id="WP_058497107.1">
    <property type="nucleotide sequence ID" value="NZ_CAAAIU010000004.1"/>
</dbReference>
<evidence type="ECO:0000313" key="3">
    <source>
        <dbReference type="Proteomes" id="UP000054736"/>
    </source>
</evidence>
<dbReference type="EMBL" id="LNXY01000031">
    <property type="protein sequence ID" value="KTC84678.1"/>
    <property type="molecule type" value="Genomic_DNA"/>
</dbReference>
<feature type="transmembrane region" description="Helical" evidence="1">
    <location>
        <begin position="147"/>
        <end position="168"/>
    </location>
</feature>
<feature type="transmembrane region" description="Helical" evidence="1">
    <location>
        <begin position="319"/>
        <end position="337"/>
    </location>
</feature>
<feature type="transmembrane region" description="Helical" evidence="1">
    <location>
        <begin position="180"/>
        <end position="207"/>
    </location>
</feature>
<reference evidence="2 3" key="1">
    <citation type="submission" date="2015-11" db="EMBL/GenBank/DDBJ databases">
        <title>Genomic analysis of 38 Legionella species identifies large and diverse effector repertoires.</title>
        <authorList>
            <person name="Burstein D."/>
            <person name="Amaro F."/>
            <person name="Zusman T."/>
            <person name="Lifshitz Z."/>
            <person name="Cohen O."/>
            <person name="Gilbert J.A."/>
            <person name="Pupko T."/>
            <person name="Shuman H.A."/>
            <person name="Segal G."/>
        </authorList>
    </citation>
    <scope>NUCLEOTIDE SEQUENCE [LARGE SCALE GENOMIC DNA]</scope>
    <source>
        <strain evidence="2 3">ATCC 700990</strain>
    </source>
</reference>